<organism evidence="2">
    <name type="scientific">Arion vulgaris</name>
    <dbReference type="NCBI Taxonomy" id="1028688"/>
    <lineage>
        <taxon>Eukaryota</taxon>
        <taxon>Metazoa</taxon>
        <taxon>Spiralia</taxon>
        <taxon>Lophotrochozoa</taxon>
        <taxon>Mollusca</taxon>
        <taxon>Gastropoda</taxon>
        <taxon>Heterobranchia</taxon>
        <taxon>Euthyneura</taxon>
        <taxon>Panpulmonata</taxon>
        <taxon>Eupulmonata</taxon>
        <taxon>Stylommatophora</taxon>
        <taxon>Helicina</taxon>
        <taxon>Arionoidea</taxon>
        <taxon>Arionidae</taxon>
        <taxon>Arion</taxon>
    </lineage>
</organism>
<proteinExistence type="predicted"/>
<evidence type="ECO:0000256" key="1">
    <source>
        <dbReference type="SAM" id="MobiDB-lite"/>
    </source>
</evidence>
<dbReference type="AlphaFoldDB" id="A0A0B6ZV10"/>
<dbReference type="EMBL" id="HACG01024806">
    <property type="protein sequence ID" value="CEK71671.1"/>
    <property type="molecule type" value="Transcribed_RNA"/>
</dbReference>
<feature type="non-terminal residue" evidence="2">
    <location>
        <position position="58"/>
    </location>
</feature>
<feature type="compositionally biased region" description="Basic and acidic residues" evidence="1">
    <location>
        <begin position="38"/>
        <end position="58"/>
    </location>
</feature>
<reference evidence="2" key="1">
    <citation type="submission" date="2014-12" db="EMBL/GenBank/DDBJ databases">
        <title>Insight into the proteome of Arion vulgaris.</title>
        <authorList>
            <person name="Aradska J."/>
            <person name="Bulat T."/>
            <person name="Smidak R."/>
            <person name="Sarate P."/>
            <person name="Gangsoo J."/>
            <person name="Sialana F."/>
            <person name="Bilban M."/>
            <person name="Lubec G."/>
        </authorList>
    </citation>
    <scope>NUCLEOTIDE SEQUENCE</scope>
    <source>
        <tissue evidence="2">Skin</tissue>
    </source>
</reference>
<accession>A0A0B6ZV10</accession>
<protein>
    <submittedName>
        <fullName evidence="2">Uncharacterized protein</fullName>
    </submittedName>
</protein>
<evidence type="ECO:0000313" key="2">
    <source>
        <dbReference type="EMBL" id="CEK71671.1"/>
    </source>
</evidence>
<feature type="region of interest" description="Disordered" evidence="1">
    <location>
        <begin position="34"/>
        <end position="58"/>
    </location>
</feature>
<name>A0A0B6ZV10_9EUPU</name>
<gene>
    <name evidence="2" type="primary">ORF79376</name>
</gene>
<sequence>MDSSPRPQRRFSRWQTTKRTFVLGDIAYKPQSATNEILQEKHGKSEVAKAKEKKIQDK</sequence>